<feature type="region of interest" description="Disordered" evidence="1">
    <location>
        <begin position="109"/>
        <end position="130"/>
    </location>
</feature>
<evidence type="ECO:0000256" key="1">
    <source>
        <dbReference type="SAM" id="MobiDB-lite"/>
    </source>
</evidence>
<protein>
    <submittedName>
        <fullName evidence="2">Spindle pole body component 110-like</fullName>
    </submittedName>
</protein>
<proteinExistence type="predicted"/>
<gene>
    <name evidence="2" type="ORF">F511_20364</name>
</gene>
<sequence length="130" mass="13909">MMSGDPDAGSPGSTRRRHVEVKAEKKSYANKAELVSSSEIQATLSKLDTENDELRSRSSASMDKLHGAMKPSGDKTGLGYDGNVSSTAETSCTPKLERTNFKTVNIVKSSTGQPVEAQSGETKITYEPPI</sequence>
<evidence type="ECO:0000313" key="3">
    <source>
        <dbReference type="Proteomes" id="UP000250235"/>
    </source>
</evidence>
<evidence type="ECO:0000313" key="2">
    <source>
        <dbReference type="EMBL" id="KZV39624.1"/>
    </source>
</evidence>
<accession>A0A2Z7BYZ2</accession>
<feature type="compositionally biased region" description="Basic and acidic residues" evidence="1">
    <location>
        <begin position="47"/>
        <end position="56"/>
    </location>
</feature>
<feature type="region of interest" description="Disordered" evidence="1">
    <location>
        <begin position="1"/>
        <end position="26"/>
    </location>
</feature>
<name>A0A2Z7BYZ2_9LAMI</name>
<dbReference type="Proteomes" id="UP000250235">
    <property type="component" value="Unassembled WGS sequence"/>
</dbReference>
<dbReference type="AlphaFoldDB" id="A0A2Z7BYZ2"/>
<reference evidence="2 3" key="1">
    <citation type="journal article" date="2015" name="Proc. Natl. Acad. Sci. U.S.A.">
        <title>The resurrection genome of Boea hygrometrica: A blueprint for survival of dehydration.</title>
        <authorList>
            <person name="Xiao L."/>
            <person name="Yang G."/>
            <person name="Zhang L."/>
            <person name="Yang X."/>
            <person name="Zhao S."/>
            <person name="Ji Z."/>
            <person name="Zhou Q."/>
            <person name="Hu M."/>
            <person name="Wang Y."/>
            <person name="Chen M."/>
            <person name="Xu Y."/>
            <person name="Jin H."/>
            <person name="Xiao X."/>
            <person name="Hu G."/>
            <person name="Bao F."/>
            <person name="Hu Y."/>
            <person name="Wan P."/>
            <person name="Li L."/>
            <person name="Deng X."/>
            <person name="Kuang T."/>
            <person name="Xiang C."/>
            <person name="Zhu J.K."/>
            <person name="Oliver M.J."/>
            <person name="He Y."/>
        </authorList>
    </citation>
    <scope>NUCLEOTIDE SEQUENCE [LARGE SCALE GENOMIC DNA]</scope>
    <source>
        <strain evidence="3">cv. XS01</strain>
    </source>
</reference>
<keyword evidence="3" id="KW-1185">Reference proteome</keyword>
<organism evidence="2 3">
    <name type="scientific">Dorcoceras hygrometricum</name>
    <dbReference type="NCBI Taxonomy" id="472368"/>
    <lineage>
        <taxon>Eukaryota</taxon>
        <taxon>Viridiplantae</taxon>
        <taxon>Streptophyta</taxon>
        <taxon>Embryophyta</taxon>
        <taxon>Tracheophyta</taxon>
        <taxon>Spermatophyta</taxon>
        <taxon>Magnoliopsida</taxon>
        <taxon>eudicotyledons</taxon>
        <taxon>Gunneridae</taxon>
        <taxon>Pentapetalae</taxon>
        <taxon>asterids</taxon>
        <taxon>lamiids</taxon>
        <taxon>Lamiales</taxon>
        <taxon>Gesneriaceae</taxon>
        <taxon>Didymocarpoideae</taxon>
        <taxon>Trichosporeae</taxon>
        <taxon>Loxocarpinae</taxon>
        <taxon>Dorcoceras</taxon>
    </lineage>
</organism>
<feature type="region of interest" description="Disordered" evidence="1">
    <location>
        <begin position="46"/>
        <end position="91"/>
    </location>
</feature>
<dbReference type="EMBL" id="KV000911">
    <property type="protein sequence ID" value="KZV39624.1"/>
    <property type="molecule type" value="Genomic_DNA"/>
</dbReference>